<dbReference type="FunFam" id="1.25.40.10:FF:000968">
    <property type="entry name" value="Pentatricopeptide repeat-containing protein, mitochondrial"/>
    <property type="match status" value="1"/>
</dbReference>
<dbReference type="InterPro" id="IPR002885">
    <property type="entry name" value="PPR_rpt"/>
</dbReference>
<evidence type="ECO:0000256" key="1">
    <source>
        <dbReference type="ARBA" id="ARBA00022737"/>
    </source>
</evidence>
<dbReference type="FunFam" id="1.25.40.10:FF:000144">
    <property type="entry name" value="Pentatricopeptide repeat-containing protein, mitochondrial"/>
    <property type="match status" value="1"/>
</dbReference>
<dbReference type="AlphaFoldDB" id="A0A1S3B2E4"/>
<dbReference type="InterPro" id="IPR046848">
    <property type="entry name" value="E_motif"/>
</dbReference>
<dbReference type="SMR" id="A0A1S3B2E4"/>
<dbReference type="Proteomes" id="UP001652600">
    <property type="component" value="Chromosome 8"/>
</dbReference>
<evidence type="ECO:0000256" key="2">
    <source>
        <dbReference type="PROSITE-ProRule" id="PRU00708"/>
    </source>
</evidence>
<dbReference type="GO" id="GO:0009451">
    <property type="term" value="P:RNA modification"/>
    <property type="evidence" value="ECO:0007669"/>
    <property type="project" value="InterPro"/>
</dbReference>
<evidence type="ECO:0000313" key="3">
    <source>
        <dbReference type="Proteomes" id="UP001652600"/>
    </source>
</evidence>
<gene>
    <name evidence="4" type="primary">LOC103485014</name>
</gene>
<dbReference type="InterPro" id="IPR011990">
    <property type="entry name" value="TPR-like_helical_dom_sf"/>
</dbReference>
<dbReference type="Gene3D" id="1.25.40.10">
    <property type="entry name" value="Tetratricopeptide repeat domain"/>
    <property type="match status" value="6"/>
</dbReference>
<dbReference type="PANTHER" id="PTHR47926">
    <property type="entry name" value="PENTATRICOPEPTIDE REPEAT-CONTAINING PROTEIN"/>
    <property type="match status" value="1"/>
</dbReference>
<accession>A0A1S3B2E4</accession>
<name>A0A1S3B2E4_CUCME</name>
<dbReference type="PANTHER" id="PTHR47926:SF395">
    <property type="entry name" value="TETRATRICOPEPTIDE-LIKE HELICAL DOMAIN, DYW DOMAIN PROTEIN-RELATED"/>
    <property type="match status" value="1"/>
</dbReference>
<dbReference type="InterPro" id="IPR046960">
    <property type="entry name" value="PPR_At4g14850-like_plant"/>
</dbReference>
<dbReference type="Pfam" id="PF20431">
    <property type="entry name" value="E_motif"/>
    <property type="match status" value="1"/>
</dbReference>
<evidence type="ECO:0000313" key="4">
    <source>
        <dbReference type="RefSeq" id="XP_008440673.1"/>
    </source>
</evidence>
<dbReference type="Pfam" id="PF13041">
    <property type="entry name" value="PPR_2"/>
    <property type="match status" value="3"/>
</dbReference>
<dbReference type="GO" id="GO:0003723">
    <property type="term" value="F:RNA binding"/>
    <property type="evidence" value="ECO:0007669"/>
    <property type="project" value="InterPro"/>
</dbReference>
<dbReference type="KEGG" id="cmo:103485014"/>
<dbReference type="Pfam" id="PF01535">
    <property type="entry name" value="PPR"/>
    <property type="match status" value="7"/>
</dbReference>
<dbReference type="RefSeq" id="XP_008440673.1">
    <property type="nucleotide sequence ID" value="XM_008442451.3"/>
</dbReference>
<feature type="repeat" description="PPR" evidence="2">
    <location>
        <begin position="16"/>
        <end position="50"/>
    </location>
</feature>
<dbReference type="PROSITE" id="PS51375">
    <property type="entry name" value="PPR"/>
    <property type="match status" value="7"/>
</dbReference>
<organism evidence="3 4">
    <name type="scientific">Cucumis melo</name>
    <name type="common">Muskmelon</name>
    <dbReference type="NCBI Taxonomy" id="3656"/>
    <lineage>
        <taxon>Eukaryota</taxon>
        <taxon>Viridiplantae</taxon>
        <taxon>Streptophyta</taxon>
        <taxon>Embryophyta</taxon>
        <taxon>Tracheophyta</taxon>
        <taxon>Spermatophyta</taxon>
        <taxon>Magnoliopsida</taxon>
        <taxon>eudicotyledons</taxon>
        <taxon>Gunneridae</taxon>
        <taxon>Pentapetalae</taxon>
        <taxon>rosids</taxon>
        <taxon>fabids</taxon>
        <taxon>Cucurbitales</taxon>
        <taxon>Cucurbitaceae</taxon>
        <taxon>Benincaseae</taxon>
        <taxon>Cucumis</taxon>
    </lineage>
</organism>
<sequence>MCSLTPHLNRFSKLSTLTWWNSSIRGAVNQGNASKALALFHQLKLNGLQPNNFTFPFLAKACAKLSHLTNSQIIHTHVVKSPFYSDIYVQTAMVDMYVKCGKAEDAYNLFDKMPVRNIASWNAMIMGFSQIGSLDRVFNLFMGMRLVGTRPDAATVIGLTRAVLSAKSLRFLKAVHAIGIETGLDADNSVSNTWISAYSKCGELQLAKMVFHGIQKNARSSVSWNSLIACYAHFGKNVDAVNSYKGLLCDGFKPDACTIISLLCSCQQPEALIYGSLIHGHGFQLGCDSDISLINTLISMYSRCGDISSATILFDGMSIRTCVSWTAMISGYSEVGRVDDALVLFNAMEETGEKPDIVTVLSLISGCGKTGALGLGHWIDNYASLHGLKKDVVVCNALIDMYAKCGSLNDAREVFYSLPNRTVVSWTAMIAACALNGEFREALDLFSLLSESGIEPNNITFLAVLQACCHGGYLEKGRECFMMMTERYGINPGLDHYSCMIDLLGRKGKLIEALEVIQDMPMKPDEGIWGALLGACKIHNNMEIGEYVSRHLFELQPRVAASFVEMANIYALVGRWDEVAAMRKRMRSNQMRKSPGKSVVQVNGMSHVFFVEDRSHHDSLLIYEALGNLAMQMKQKEFSSHAQRIIELDTMKSKEPRRLSFNVCGLVSYEVKR</sequence>
<feature type="repeat" description="PPR" evidence="2">
    <location>
        <begin position="321"/>
        <end position="355"/>
    </location>
</feature>
<reference evidence="4" key="1">
    <citation type="submission" date="2025-08" db="UniProtKB">
        <authorList>
            <consortium name="RefSeq"/>
        </authorList>
    </citation>
    <scope>IDENTIFICATION</scope>
    <source>
        <tissue evidence="4">Stem</tissue>
    </source>
</reference>
<dbReference type="NCBIfam" id="TIGR00756">
    <property type="entry name" value="PPR"/>
    <property type="match status" value="4"/>
</dbReference>
<feature type="repeat" description="PPR" evidence="2">
    <location>
        <begin position="391"/>
        <end position="421"/>
    </location>
</feature>
<dbReference type="FunFam" id="1.25.40.10:FF:000366">
    <property type="entry name" value="Pentatricopeptide (PPR) repeat-containing protein"/>
    <property type="match status" value="1"/>
</dbReference>
<feature type="repeat" description="PPR" evidence="2">
    <location>
        <begin position="86"/>
        <end position="116"/>
    </location>
</feature>
<keyword evidence="3" id="KW-1185">Reference proteome</keyword>
<dbReference type="OrthoDB" id="185373at2759"/>
<dbReference type="FunFam" id="1.25.40.10:FF:000343">
    <property type="entry name" value="Pentatricopeptide repeat-containing protein At3g58590"/>
    <property type="match status" value="1"/>
</dbReference>
<proteinExistence type="predicted"/>
<feature type="repeat" description="PPR" evidence="2">
    <location>
        <begin position="220"/>
        <end position="254"/>
    </location>
</feature>
<feature type="repeat" description="PPR" evidence="2">
    <location>
        <begin position="422"/>
        <end position="456"/>
    </location>
</feature>
<keyword evidence="1" id="KW-0677">Repeat</keyword>
<dbReference type="GeneID" id="103485014"/>
<feature type="repeat" description="PPR" evidence="2">
    <location>
        <begin position="117"/>
        <end position="151"/>
    </location>
</feature>
<protein>
    <submittedName>
        <fullName evidence="4">Pentatricopeptide repeat-containing protein At4g19191, mitochondrial</fullName>
    </submittedName>
</protein>